<evidence type="ECO:0000256" key="1">
    <source>
        <dbReference type="ARBA" id="ARBA00004571"/>
    </source>
</evidence>
<sequence length="839" mass="90286">MTRNTAAHRIAKPAFLALSCVGAFATHPVLAKDGPDPLPATDDNDDSDRRDIVITDQKLKEQPGPKDVAPIVNTPKSVIVLDKSVIEQTGSNSLQDAMRTVPGITFAAAEGGNPLGDRPFIRGFDAQGSIFIDGVRDLASQNREVFSIDSVQIIRGSDSTLGGRGSAGGTINIISRLPTAGTYGSISASYGNGDYKRVTGDLNVKIADTVAFRIQGVWHDQNVVDRDAIYNRRWGFAPSVTIGVGTSTRLTASYYYLEGHELPDSGIPFLYVCSATVCNVPTGNTFTTPAIGRITTLNGTTGVVKRSAFYGLVDRDFRDTRDQQAMIRVEHDFGNVTLRNVARFTDDYQAYSYTQPDDTQGNVFGNPAFVAGSINPADGGARLTGGGYVWRRSNNRYSQTNTLTDQIDLYGKVKTGGIEHSFAVGAEFSWEKARRGTFVMATGSTISPRCDTFTVSRFYCASLFNPNPNDAFVNYASDTSTVRTPIAKGAANTETQNDANTISFYGFDSITLTPALIVNLGARFDRFTSSTVPAFTAGTNSFRLSRTDELFNWQAGLVFKPTSETSIYASYATAATPPNTLLGEGREDNALPTTNTAANLAILDSLKVQKTKSYEVGAKASLFREKLSLSGAAFQTEITNARVTDANNNPAFIGKTRIRGFELSASGVIVDGWTVFGGYTYLDPKILDGGFTALTAAANGAAAAKTVLVPSASNGKQVPLITKNSFTFTTNYQVTKQFSIGGSAIYSGRQYSGYADNRIATQTTAGVVTVTPATKFLERGIDGYWRFDAQARFALTKNIALSVNAQNLTNKVYFSSTFTNHYATIAPGRTVFGTVEFKF</sequence>
<accession>A0A5B8LKN8</accession>
<evidence type="ECO:0000259" key="15">
    <source>
        <dbReference type="Pfam" id="PF00593"/>
    </source>
</evidence>
<keyword evidence="18" id="KW-1185">Reference proteome</keyword>
<keyword evidence="5 12" id="KW-0812">Transmembrane</keyword>
<proteinExistence type="inferred from homology"/>
<organism evidence="17 18">
    <name type="scientific">Sphingomonas panacisoli</name>
    <dbReference type="NCBI Taxonomy" id="1813879"/>
    <lineage>
        <taxon>Bacteria</taxon>
        <taxon>Pseudomonadati</taxon>
        <taxon>Pseudomonadota</taxon>
        <taxon>Alphaproteobacteria</taxon>
        <taxon>Sphingomonadales</taxon>
        <taxon>Sphingomonadaceae</taxon>
        <taxon>Sphingomonas</taxon>
    </lineage>
</organism>
<dbReference type="PROSITE" id="PS52016">
    <property type="entry name" value="TONB_DEPENDENT_REC_3"/>
    <property type="match status" value="1"/>
</dbReference>
<dbReference type="InterPro" id="IPR000531">
    <property type="entry name" value="Beta-barrel_TonB"/>
</dbReference>
<keyword evidence="7" id="KW-0408">Iron</keyword>
<feature type="signal peptide" evidence="14">
    <location>
        <begin position="1"/>
        <end position="31"/>
    </location>
</feature>
<feature type="domain" description="TonB-dependent receptor-like beta-barrel" evidence="15">
    <location>
        <begin position="305"/>
        <end position="808"/>
    </location>
</feature>
<dbReference type="AlphaFoldDB" id="A0A5B8LKN8"/>
<dbReference type="PANTHER" id="PTHR32552">
    <property type="entry name" value="FERRICHROME IRON RECEPTOR-RELATED"/>
    <property type="match status" value="1"/>
</dbReference>
<keyword evidence="4" id="KW-0410">Iron transport</keyword>
<evidence type="ECO:0000259" key="16">
    <source>
        <dbReference type="Pfam" id="PF07715"/>
    </source>
</evidence>
<dbReference type="CDD" id="cd01347">
    <property type="entry name" value="ligand_gated_channel"/>
    <property type="match status" value="1"/>
</dbReference>
<reference evidence="17 18" key="1">
    <citation type="submission" date="2019-07" db="EMBL/GenBank/DDBJ databases">
        <title>Full genome sequence of Sphingomonas sp. 4R-6-7(HKS19).</title>
        <authorList>
            <person name="Im W.-T."/>
        </authorList>
    </citation>
    <scope>NUCLEOTIDE SEQUENCE [LARGE SCALE GENOMIC DNA]</scope>
    <source>
        <strain evidence="17 18">HKS19</strain>
    </source>
</reference>
<gene>
    <name evidence="17" type="ORF">FPZ24_13130</name>
</gene>
<keyword evidence="2 12" id="KW-0813">Transport</keyword>
<evidence type="ECO:0000256" key="6">
    <source>
        <dbReference type="ARBA" id="ARBA00022729"/>
    </source>
</evidence>
<feature type="domain" description="TonB-dependent receptor plug" evidence="16">
    <location>
        <begin position="72"/>
        <end position="170"/>
    </location>
</feature>
<dbReference type="RefSeq" id="WP_146572698.1">
    <property type="nucleotide sequence ID" value="NZ_CP042306.1"/>
</dbReference>
<dbReference type="OrthoDB" id="9760333at2"/>
<comment type="similarity">
    <text evidence="12 13">Belongs to the TonB-dependent receptor family.</text>
</comment>
<keyword evidence="6 14" id="KW-0732">Signal</keyword>
<dbReference type="InterPro" id="IPR039426">
    <property type="entry name" value="TonB-dep_rcpt-like"/>
</dbReference>
<dbReference type="EMBL" id="CP042306">
    <property type="protein sequence ID" value="QDZ08305.1"/>
    <property type="molecule type" value="Genomic_DNA"/>
</dbReference>
<dbReference type="InterPro" id="IPR036942">
    <property type="entry name" value="Beta-barrel_TonB_sf"/>
</dbReference>
<name>A0A5B8LKN8_9SPHN</name>
<dbReference type="Gene3D" id="2.170.130.10">
    <property type="entry name" value="TonB-dependent receptor, plug domain"/>
    <property type="match status" value="1"/>
</dbReference>
<keyword evidence="9 13" id="KW-0798">TonB box</keyword>
<evidence type="ECO:0000313" key="17">
    <source>
        <dbReference type="EMBL" id="QDZ08305.1"/>
    </source>
</evidence>
<keyword evidence="3 12" id="KW-1134">Transmembrane beta strand</keyword>
<evidence type="ECO:0000256" key="14">
    <source>
        <dbReference type="SAM" id="SignalP"/>
    </source>
</evidence>
<dbReference type="InterPro" id="IPR037066">
    <property type="entry name" value="Plug_dom_sf"/>
</dbReference>
<evidence type="ECO:0000256" key="7">
    <source>
        <dbReference type="ARBA" id="ARBA00023004"/>
    </source>
</evidence>
<evidence type="ECO:0000313" key="18">
    <source>
        <dbReference type="Proteomes" id="UP000315673"/>
    </source>
</evidence>
<feature type="chain" id="PRO_5022768308" evidence="14">
    <location>
        <begin position="32"/>
        <end position="839"/>
    </location>
</feature>
<evidence type="ECO:0000256" key="5">
    <source>
        <dbReference type="ARBA" id="ARBA00022692"/>
    </source>
</evidence>
<keyword evidence="17" id="KW-0675">Receptor</keyword>
<keyword evidence="8" id="KW-0406">Ion transport</keyword>
<dbReference type="GO" id="GO:0009279">
    <property type="term" value="C:cell outer membrane"/>
    <property type="evidence" value="ECO:0007669"/>
    <property type="project" value="UniProtKB-SubCell"/>
</dbReference>
<comment type="subcellular location">
    <subcellularLocation>
        <location evidence="1 12">Cell outer membrane</location>
        <topology evidence="1 12">Multi-pass membrane protein</topology>
    </subcellularLocation>
</comment>
<evidence type="ECO:0000256" key="8">
    <source>
        <dbReference type="ARBA" id="ARBA00023065"/>
    </source>
</evidence>
<dbReference type="InterPro" id="IPR012910">
    <property type="entry name" value="Plug_dom"/>
</dbReference>
<protein>
    <submittedName>
        <fullName evidence="17">TonB-dependent receptor</fullName>
    </submittedName>
</protein>
<dbReference type="Pfam" id="PF00593">
    <property type="entry name" value="TonB_dep_Rec_b-barrel"/>
    <property type="match status" value="1"/>
</dbReference>
<evidence type="ECO:0000256" key="4">
    <source>
        <dbReference type="ARBA" id="ARBA00022496"/>
    </source>
</evidence>
<dbReference type="Proteomes" id="UP000315673">
    <property type="component" value="Chromosome"/>
</dbReference>
<dbReference type="PANTHER" id="PTHR32552:SF89">
    <property type="entry name" value="CATECHOLATE SIDEROPHORE RECEPTOR FIU"/>
    <property type="match status" value="1"/>
</dbReference>
<evidence type="ECO:0000256" key="10">
    <source>
        <dbReference type="ARBA" id="ARBA00023136"/>
    </source>
</evidence>
<keyword evidence="11 12" id="KW-0998">Cell outer membrane</keyword>
<evidence type="ECO:0000256" key="11">
    <source>
        <dbReference type="ARBA" id="ARBA00023237"/>
    </source>
</evidence>
<dbReference type="GO" id="GO:0015344">
    <property type="term" value="F:siderophore uptake transmembrane transporter activity"/>
    <property type="evidence" value="ECO:0007669"/>
    <property type="project" value="TreeGrafter"/>
</dbReference>
<dbReference type="KEGG" id="spai:FPZ24_13130"/>
<evidence type="ECO:0000256" key="2">
    <source>
        <dbReference type="ARBA" id="ARBA00022448"/>
    </source>
</evidence>
<evidence type="ECO:0000256" key="9">
    <source>
        <dbReference type="ARBA" id="ARBA00023077"/>
    </source>
</evidence>
<evidence type="ECO:0000256" key="3">
    <source>
        <dbReference type="ARBA" id="ARBA00022452"/>
    </source>
</evidence>
<dbReference type="SUPFAM" id="SSF56935">
    <property type="entry name" value="Porins"/>
    <property type="match status" value="1"/>
</dbReference>
<dbReference type="Gene3D" id="2.40.170.20">
    <property type="entry name" value="TonB-dependent receptor, beta-barrel domain"/>
    <property type="match status" value="1"/>
</dbReference>
<dbReference type="Pfam" id="PF07715">
    <property type="entry name" value="Plug"/>
    <property type="match status" value="1"/>
</dbReference>
<evidence type="ECO:0000256" key="12">
    <source>
        <dbReference type="PROSITE-ProRule" id="PRU01360"/>
    </source>
</evidence>
<evidence type="ECO:0000256" key="13">
    <source>
        <dbReference type="RuleBase" id="RU003357"/>
    </source>
</evidence>
<keyword evidence="10 12" id="KW-0472">Membrane</keyword>